<evidence type="ECO:0000313" key="8">
    <source>
        <dbReference type="Proteomes" id="UP000002588"/>
    </source>
</evidence>
<feature type="signal peptide" evidence="6">
    <location>
        <begin position="1"/>
        <end position="26"/>
    </location>
</feature>
<keyword evidence="8" id="KW-1185">Reference proteome</keyword>
<dbReference type="RefSeq" id="WP_011764005.1">
    <property type="nucleotide sequence ID" value="NC_008702.1"/>
</dbReference>
<dbReference type="GO" id="GO:0015288">
    <property type="term" value="F:porin activity"/>
    <property type="evidence" value="ECO:0007669"/>
    <property type="project" value="TreeGrafter"/>
</dbReference>
<accession>A1K232</accession>
<feature type="chain" id="PRO_5002635756" evidence="6">
    <location>
        <begin position="27"/>
        <end position="424"/>
    </location>
</feature>
<gene>
    <name evidence="7" type="ordered locus">azo0270</name>
</gene>
<reference evidence="7 8" key="1">
    <citation type="journal article" date="2006" name="Nat. Biotechnol.">
        <title>Complete genome of the mutualistic, N2-fixing grass endophyte Azoarcus sp. strain BH72.</title>
        <authorList>
            <person name="Krause A."/>
            <person name="Ramakumar A."/>
            <person name="Bartels D."/>
            <person name="Battistoni F."/>
            <person name="Bekel T."/>
            <person name="Boch J."/>
            <person name="Boehm M."/>
            <person name="Friedrich F."/>
            <person name="Hurek T."/>
            <person name="Krause L."/>
            <person name="Linke B."/>
            <person name="McHardy A.C."/>
            <person name="Sarkar A."/>
            <person name="Schneiker S."/>
            <person name="Syed A.A."/>
            <person name="Thauer R."/>
            <person name="Vorhoelter F.-J."/>
            <person name="Weidner S."/>
            <person name="Puehler A."/>
            <person name="Reinhold-Hurek B."/>
            <person name="Kaiser O."/>
            <person name="Goesmann A."/>
        </authorList>
    </citation>
    <scope>NUCLEOTIDE SEQUENCE [LARGE SCALE GENOMIC DNA]</scope>
    <source>
        <strain evidence="7 8">BH72</strain>
    </source>
</reference>
<comment type="subcellular location">
    <subcellularLocation>
        <location evidence="1">Cell outer membrane</location>
    </subcellularLocation>
</comment>
<dbReference type="GO" id="GO:1990281">
    <property type="term" value="C:efflux pump complex"/>
    <property type="evidence" value="ECO:0007669"/>
    <property type="project" value="TreeGrafter"/>
</dbReference>
<dbReference type="EMBL" id="AM406670">
    <property type="protein sequence ID" value="CAL92887.1"/>
    <property type="molecule type" value="Genomic_DNA"/>
</dbReference>
<dbReference type="InterPro" id="IPR051906">
    <property type="entry name" value="TolC-like"/>
</dbReference>
<dbReference type="SUPFAM" id="SSF56954">
    <property type="entry name" value="Outer membrane efflux proteins (OEP)"/>
    <property type="match status" value="1"/>
</dbReference>
<protein>
    <submittedName>
        <fullName evidence="7">Hypothetical secreted protein</fullName>
    </submittedName>
</protein>
<organism evidence="7 8">
    <name type="scientific">Azoarcus sp. (strain BH72)</name>
    <dbReference type="NCBI Taxonomy" id="418699"/>
    <lineage>
        <taxon>Bacteria</taxon>
        <taxon>Pseudomonadati</taxon>
        <taxon>Pseudomonadota</taxon>
        <taxon>Betaproteobacteria</taxon>
        <taxon>Rhodocyclales</taxon>
        <taxon>Zoogloeaceae</taxon>
        <taxon>Azoarcus</taxon>
    </lineage>
</organism>
<keyword evidence="2" id="KW-1134">Transmembrane beta strand</keyword>
<keyword evidence="6" id="KW-0732">Signal</keyword>
<dbReference type="STRING" id="62928.azo0270"/>
<dbReference type="Proteomes" id="UP000002588">
    <property type="component" value="Chromosome"/>
</dbReference>
<evidence type="ECO:0000256" key="6">
    <source>
        <dbReference type="SAM" id="SignalP"/>
    </source>
</evidence>
<evidence type="ECO:0000256" key="5">
    <source>
        <dbReference type="ARBA" id="ARBA00023237"/>
    </source>
</evidence>
<evidence type="ECO:0000313" key="7">
    <source>
        <dbReference type="EMBL" id="CAL92887.1"/>
    </source>
</evidence>
<dbReference type="Gene3D" id="1.20.1600.10">
    <property type="entry name" value="Outer membrane efflux proteins (OEP)"/>
    <property type="match status" value="1"/>
</dbReference>
<keyword evidence="4" id="KW-0472">Membrane</keyword>
<dbReference type="PANTHER" id="PTHR30026:SF20">
    <property type="entry name" value="OUTER MEMBRANE PROTEIN TOLC"/>
    <property type="match status" value="1"/>
</dbReference>
<evidence type="ECO:0000256" key="2">
    <source>
        <dbReference type="ARBA" id="ARBA00022452"/>
    </source>
</evidence>
<dbReference type="eggNOG" id="COG1538">
    <property type="taxonomic scope" value="Bacteria"/>
</dbReference>
<proteinExistence type="predicted"/>
<keyword evidence="3" id="KW-0812">Transmembrane</keyword>
<evidence type="ECO:0000256" key="3">
    <source>
        <dbReference type="ARBA" id="ARBA00022692"/>
    </source>
</evidence>
<sequence length="424" mass="44892">MAAFLSRRGAVLAPLAALMLALPARAADYPAELPPLPMLQAAIEAAPEVRAAEALREGGEAERRQLAAGPYEWTLNADYGRRRTREAGVTARTGEWEVALERPLRLPGKAGLDERLGDLKVKAAELGLADARHETARALLAAWYDWLREQAGAGVLRAQAEAAAREAAAVTRRAELGDASRLDAMQAEAAAAQAAAAARLGEGRAAAAAAGLRQRYPQLALPARPPLPDPAPPGADLQELVELALEHDHGLLLARSAAARAEAESQRAAAQRRPDPTFGVRYGRERDSAEHMVGAYVAIPLGGSYRNATADMARASAAAAAEQANAAERRLAGELRARHEMVIATHDHWRLAEDSAARLAAAAERLALAQRLGEAPLAEVLLARRQALEAALQASGARVDALAEQASLRLAAHRLWADGEDHGE</sequence>
<dbReference type="AlphaFoldDB" id="A1K232"/>
<dbReference type="HOGENOM" id="CLU_055090_0_0_4"/>
<evidence type="ECO:0000256" key="4">
    <source>
        <dbReference type="ARBA" id="ARBA00023136"/>
    </source>
</evidence>
<dbReference type="PANTHER" id="PTHR30026">
    <property type="entry name" value="OUTER MEMBRANE PROTEIN TOLC"/>
    <property type="match status" value="1"/>
</dbReference>
<name>A1K232_AZOSB</name>
<keyword evidence="5" id="KW-0998">Cell outer membrane</keyword>
<evidence type="ECO:0000256" key="1">
    <source>
        <dbReference type="ARBA" id="ARBA00004442"/>
    </source>
</evidence>
<dbReference type="KEGG" id="azo:azo0270"/>
<dbReference type="GO" id="GO:0015562">
    <property type="term" value="F:efflux transmembrane transporter activity"/>
    <property type="evidence" value="ECO:0007669"/>
    <property type="project" value="InterPro"/>
</dbReference>
<dbReference type="GO" id="GO:0009279">
    <property type="term" value="C:cell outer membrane"/>
    <property type="evidence" value="ECO:0007669"/>
    <property type="project" value="UniProtKB-SubCell"/>
</dbReference>